<accession>A0A7R9FJR4</accession>
<dbReference type="Pfam" id="PF02958">
    <property type="entry name" value="EcKL"/>
    <property type="match status" value="1"/>
</dbReference>
<dbReference type="Gene3D" id="3.90.1200.10">
    <property type="match status" value="1"/>
</dbReference>
<dbReference type="PANTHER" id="PTHR11012:SF47">
    <property type="entry name" value="GH22833P"/>
    <property type="match status" value="1"/>
</dbReference>
<dbReference type="PANTHER" id="PTHR11012">
    <property type="entry name" value="PROTEIN KINASE-LIKE DOMAIN-CONTAINING"/>
    <property type="match status" value="1"/>
</dbReference>
<reference evidence="2" key="1">
    <citation type="submission" date="2020-11" db="EMBL/GenBank/DDBJ databases">
        <authorList>
            <person name="Tran Van P."/>
        </authorList>
    </citation>
    <scope>NUCLEOTIDE SEQUENCE</scope>
</reference>
<sequence>MSTENGADEVTAPAWLNEEFIQDLIRREDDPNISVALEGIDLAIGKGVNFLSIIYRVKLKCTTEGSSYLKTLIVKCPPHDKMAEEFGKEIASFKKEIDMYENVIPKMFKIWEKRTGQNSFAISPRCYPSSMDDTLILEDLQPLGFRMAEKSKLCDLEHTLVVLRKMAKFHAMSLATLVEDPLSFKHSKESFFSEDNKIFKEVLTKQIQKKIETIRELSEYEHIAKKLEKSDQIIKLVFEISKPRDTSLSVLNHGDCWINNMVFRYSSETGIVEDMRFLDFQLSRYASPTLDLNHFLFSSVDDDVLKDRDTLLAEYHSTLIKHLQESGCEHTKYSLEDLKRDFQERMLYGWMVTSLRETILSDPEAVPTFTEMLDHKEDTCGMSVNPGSSPVYQKSLRFLIPEFERAGVFESL</sequence>
<dbReference type="InterPro" id="IPR011009">
    <property type="entry name" value="Kinase-like_dom_sf"/>
</dbReference>
<dbReference type="InterPro" id="IPR004119">
    <property type="entry name" value="EcKL"/>
</dbReference>
<dbReference type="SMART" id="SM00587">
    <property type="entry name" value="CHK"/>
    <property type="match status" value="1"/>
</dbReference>
<dbReference type="AlphaFoldDB" id="A0A7R9FJR4"/>
<evidence type="ECO:0000259" key="1">
    <source>
        <dbReference type="SMART" id="SM00587"/>
    </source>
</evidence>
<evidence type="ECO:0000313" key="2">
    <source>
        <dbReference type="EMBL" id="CAD7454506.1"/>
    </source>
</evidence>
<organism evidence="2">
    <name type="scientific">Timema tahoe</name>
    <dbReference type="NCBI Taxonomy" id="61484"/>
    <lineage>
        <taxon>Eukaryota</taxon>
        <taxon>Metazoa</taxon>
        <taxon>Ecdysozoa</taxon>
        <taxon>Arthropoda</taxon>
        <taxon>Hexapoda</taxon>
        <taxon>Insecta</taxon>
        <taxon>Pterygota</taxon>
        <taxon>Neoptera</taxon>
        <taxon>Polyneoptera</taxon>
        <taxon>Phasmatodea</taxon>
        <taxon>Timematodea</taxon>
        <taxon>Timematoidea</taxon>
        <taxon>Timematidae</taxon>
        <taxon>Timema</taxon>
    </lineage>
</organism>
<dbReference type="SUPFAM" id="SSF56112">
    <property type="entry name" value="Protein kinase-like (PK-like)"/>
    <property type="match status" value="1"/>
</dbReference>
<dbReference type="InterPro" id="IPR015897">
    <property type="entry name" value="CHK_kinase-like"/>
</dbReference>
<name>A0A7R9FJR4_9NEOP</name>
<dbReference type="EMBL" id="OE000624">
    <property type="protein sequence ID" value="CAD7454506.1"/>
    <property type="molecule type" value="Genomic_DNA"/>
</dbReference>
<protein>
    <recommendedName>
        <fullName evidence="1">CHK kinase-like domain-containing protein</fullName>
    </recommendedName>
</protein>
<proteinExistence type="predicted"/>
<gene>
    <name evidence="2" type="ORF">TTEB3V08_LOCUS2608</name>
</gene>
<feature type="domain" description="CHK kinase-like" evidence="1">
    <location>
        <begin position="135"/>
        <end position="325"/>
    </location>
</feature>